<proteinExistence type="predicted"/>
<organism evidence="1 2">
    <name type="scientific">Chlorobium phaeobacteroides (strain DSM 266 / SMG 266 / 2430)</name>
    <dbReference type="NCBI Taxonomy" id="290317"/>
    <lineage>
        <taxon>Bacteria</taxon>
        <taxon>Pseudomonadati</taxon>
        <taxon>Chlorobiota</taxon>
        <taxon>Chlorobiia</taxon>
        <taxon>Chlorobiales</taxon>
        <taxon>Chlorobiaceae</taxon>
        <taxon>Chlorobium/Pelodictyon group</taxon>
        <taxon>Chlorobium</taxon>
    </lineage>
</organism>
<accession>A1BGT4</accession>
<dbReference type="KEGG" id="cph:Cpha266_1590"/>
<protein>
    <submittedName>
        <fullName evidence="1">Uncharacterized protein</fullName>
    </submittedName>
</protein>
<dbReference type="EMBL" id="CP000492">
    <property type="protein sequence ID" value="ABL65611.1"/>
    <property type="molecule type" value="Genomic_DNA"/>
</dbReference>
<evidence type="ECO:0000313" key="2">
    <source>
        <dbReference type="Proteomes" id="UP000008701"/>
    </source>
</evidence>
<dbReference type="HOGENOM" id="CLU_2328663_0_0_10"/>
<gene>
    <name evidence="1" type="ordered locus">Cpha266_1590</name>
</gene>
<keyword evidence="2" id="KW-1185">Reference proteome</keyword>
<evidence type="ECO:0000313" key="1">
    <source>
        <dbReference type="EMBL" id="ABL65611.1"/>
    </source>
</evidence>
<sequence length="98" mass="11127">MLSYECWVCKNICSLSAVSGFPDRTRSIKCCRVLTEPYNRFTDSGSLPDFRFTECVVPEERQTGKLKLKVFTGFYPGAASVCRSNGIRDECVDWIQPD</sequence>
<name>A1BGT4_CHLPD</name>
<dbReference type="AlphaFoldDB" id="A1BGT4"/>
<dbReference type="Proteomes" id="UP000008701">
    <property type="component" value="Chromosome"/>
</dbReference>
<reference evidence="1 2" key="1">
    <citation type="submission" date="2006-12" db="EMBL/GenBank/DDBJ databases">
        <title>Complete sequence of Chlorobium phaeobacteroides DSM 266.</title>
        <authorList>
            <consortium name="US DOE Joint Genome Institute"/>
            <person name="Copeland A."/>
            <person name="Lucas S."/>
            <person name="Lapidus A."/>
            <person name="Barry K."/>
            <person name="Detter J.C."/>
            <person name="Glavina del Rio T."/>
            <person name="Hammon N."/>
            <person name="Israni S."/>
            <person name="Pitluck S."/>
            <person name="Goltsman E."/>
            <person name="Schmutz J."/>
            <person name="Larimer F."/>
            <person name="Land M."/>
            <person name="Hauser L."/>
            <person name="Mikhailova N."/>
            <person name="Li T."/>
            <person name="Overmann J."/>
            <person name="Bryant D.A."/>
            <person name="Richardson P."/>
        </authorList>
    </citation>
    <scope>NUCLEOTIDE SEQUENCE [LARGE SCALE GENOMIC DNA]</scope>
    <source>
        <strain evidence="1 2">DSM 266</strain>
    </source>
</reference>